<evidence type="ECO:0000256" key="1">
    <source>
        <dbReference type="SAM" id="MobiDB-lite"/>
    </source>
</evidence>
<evidence type="ECO:0000313" key="4">
    <source>
        <dbReference type="EMBL" id="KAF2088471.1"/>
    </source>
</evidence>
<feature type="signal peptide" evidence="2">
    <location>
        <begin position="1"/>
        <end position="19"/>
    </location>
</feature>
<evidence type="ECO:0000256" key="2">
    <source>
        <dbReference type="SAM" id="SignalP"/>
    </source>
</evidence>
<comment type="caution">
    <text evidence="4">The sequence shown here is derived from an EMBL/GenBank/DDBJ whole genome shotgun (WGS) entry which is preliminary data.</text>
</comment>
<feature type="region of interest" description="Disordered" evidence="1">
    <location>
        <begin position="189"/>
        <end position="217"/>
    </location>
</feature>
<name>A0A9P4LZU4_9PEZI</name>
<proteinExistence type="predicted"/>
<sequence>MIHKITLLLAVLDAYLVHAVPAAQPIAAHKALITASPVLRHPSKTLDRRANILSEIDGDVNSVLSVLGSDIPSYVASGVPNFFQNFPTGDDVVSSLGLNSSQLAALPTQVLNLPPYGNWTDQGWNVRFHGNVYKQPNTSTEDLNRLANVFLIGTDIQNLTASEQDQARNLTAEIFVVQQGNETVRVHLEPAPSAGSSGQDGGSGAVTPSGGNQTLTLPYPTTPEGDYDVFVPIANTTGGLLAGNETEKIQRLNVYANHSDIGNATAYLVPPTGLTVISDVDDILRVTKIYEPKEGLLNSFARPFTQWENMPDIYSNWSSSLPNMHFHYLTTTPEQVTRNYMDFIYKTYPGGSFDTRPLNFSDVSATLSIRKFLLDKIFQTFPERKFILVADTSNSDVMRDYPEMATQYPGQVQCIFLRNTSATDPGDKFPYDTSGFKGLNQSMYMFFLNADDLTNLDIQNGHCYNASIPQNVTFGYQDEVLGIHGSGAGHLQSSGLVSLVVALGVAFWMGL</sequence>
<dbReference type="InterPro" id="IPR052935">
    <property type="entry name" value="Mg2+_PAP"/>
</dbReference>
<dbReference type="Pfam" id="PF09949">
    <property type="entry name" value="APP1_cat"/>
    <property type="match status" value="1"/>
</dbReference>
<dbReference type="PANTHER" id="PTHR28208">
    <property type="entry name" value="PHOSPHATIDATE PHOSPHATASE APP1"/>
    <property type="match status" value="1"/>
</dbReference>
<organism evidence="4 5">
    <name type="scientific">Saccharata proteae CBS 121410</name>
    <dbReference type="NCBI Taxonomy" id="1314787"/>
    <lineage>
        <taxon>Eukaryota</taxon>
        <taxon>Fungi</taxon>
        <taxon>Dikarya</taxon>
        <taxon>Ascomycota</taxon>
        <taxon>Pezizomycotina</taxon>
        <taxon>Dothideomycetes</taxon>
        <taxon>Dothideomycetes incertae sedis</taxon>
        <taxon>Botryosphaeriales</taxon>
        <taxon>Saccharataceae</taxon>
        <taxon>Saccharata</taxon>
    </lineage>
</organism>
<evidence type="ECO:0000259" key="3">
    <source>
        <dbReference type="Pfam" id="PF09949"/>
    </source>
</evidence>
<feature type="domain" description="Phosphatidate phosphatase APP1 catalytic" evidence="3">
    <location>
        <begin position="275"/>
        <end position="419"/>
    </location>
</feature>
<reference evidence="4" key="1">
    <citation type="journal article" date="2020" name="Stud. Mycol.">
        <title>101 Dothideomycetes genomes: a test case for predicting lifestyles and emergence of pathogens.</title>
        <authorList>
            <person name="Haridas S."/>
            <person name="Albert R."/>
            <person name="Binder M."/>
            <person name="Bloem J."/>
            <person name="Labutti K."/>
            <person name="Salamov A."/>
            <person name="Andreopoulos B."/>
            <person name="Baker S."/>
            <person name="Barry K."/>
            <person name="Bills G."/>
            <person name="Bluhm B."/>
            <person name="Cannon C."/>
            <person name="Castanera R."/>
            <person name="Culley D."/>
            <person name="Daum C."/>
            <person name="Ezra D."/>
            <person name="Gonzalez J."/>
            <person name="Henrissat B."/>
            <person name="Kuo A."/>
            <person name="Liang C."/>
            <person name="Lipzen A."/>
            <person name="Lutzoni F."/>
            <person name="Magnuson J."/>
            <person name="Mondo S."/>
            <person name="Nolan M."/>
            <person name="Ohm R."/>
            <person name="Pangilinan J."/>
            <person name="Park H.-J."/>
            <person name="Ramirez L."/>
            <person name="Alfaro M."/>
            <person name="Sun H."/>
            <person name="Tritt A."/>
            <person name="Yoshinaga Y."/>
            <person name="Zwiers L.-H."/>
            <person name="Turgeon B."/>
            <person name="Goodwin S."/>
            <person name="Spatafora J."/>
            <person name="Crous P."/>
            <person name="Grigoriev I."/>
        </authorList>
    </citation>
    <scope>NUCLEOTIDE SEQUENCE</scope>
    <source>
        <strain evidence="4">CBS 121410</strain>
    </source>
</reference>
<dbReference type="InterPro" id="IPR019236">
    <property type="entry name" value="APP1_cat"/>
</dbReference>
<dbReference type="Proteomes" id="UP000799776">
    <property type="component" value="Unassembled WGS sequence"/>
</dbReference>
<evidence type="ECO:0000313" key="5">
    <source>
        <dbReference type="Proteomes" id="UP000799776"/>
    </source>
</evidence>
<dbReference type="PANTHER" id="PTHR28208:SF2">
    <property type="entry name" value="PHOSPHATIDATE PHOSPHATASE APP1 CATALYTIC DOMAIN-CONTAINING PROTEIN"/>
    <property type="match status" value="1"/>
</dbReference>
<keyword evidence="2" id="KW-0732">Signal</keyword>
<accession>A0A9P4LZU4</accession>
<dbReference type="GO" id="GO:0008195">
    <property type="term" value="F:phosphatidate phosphatase activity"/>
    <property type="evidence" value="ECO:0007669"/>
    <property type="project" value="InterPro"/>
</dbReference>
<gene>
    <name evidence="4" type="ORF">K490DRAFT_39304</name>
</gene>
<dbReference type="OrthoDB" id="414243at2759"/>
<dbReference type="AlphaFoldDB" id="A0A9P4LZU4"/>
<protein>
    <recommendedName>
        <fullName evidence="3">Phosphatidate phosphatase APP1 catalytic domain-containing protein</fullName>
    </recommendedName>
</protein>
<feature type="chain" id="PRO_5040511724" description="Phosphatidate phosphatase APP1 catalytic domain-containing protein" evidence="2">
    <location>
        <begin position="20"/>
        <end position="511"/>
    </location>
</feature>
<dbReference type="GO" id="GO:0030479">
    <property type="term" value="C:actin cortical patch"/>
    <property type="evidence" value="ECO:0007669"/>
    <property type="project" value="TreeGrafter"/>
</dbReference>
<keyword evidence="5" id="KW-1185">Reference proteome</keyword>
<dbReference type="EMBL" id="ML978716">
    <property type="protein sequence ID" value="KAF2088471.1"/>
    <property type="molecule type" value="Genomic_DNA"/>
</dbReference>